<dbReference type="OrthoDB" id="9802264at2"/>
<evidence type="ECO:0000256" key="2">
    <source>
        <dbReference type="ARBA" id="ARBA00022741"/>
    </source>
</evidence>
<feature type="domain" description="ABC transporter" evidence="4">
    <location>
        <begin position="3"/>
        <end position="237"/>
    </location>
</feature>
<keyword evidence="2" id="KW-0547">Nucleotide-binding</keyword>
<dbReference type="InterPro" id="IPR027417">
    <property type="entry name" value="P-loop_NTPase"/>
</dbReference>
<name>A0A437MIE9_9PROT</name>
<evidence type="ECO:0000256" key="3">
    <source>
        <dbReference type="ARBA" id="ARBA00022840"/>
    </source>
</evidence>
<dbReference type="Proteomes" id="UP000282957">
    <property type="component" value="Unassembled WGS sequence"/>
</dbReference>
<comment type="caution">
    <text evidence="5">The sequence shown here is derived from an EMBL/GenBank/DDBJ whole genome shotgun (WGS) entry which is preliminary data.</text>
</comment>
<evidence type="ECO:0000256" key="1">
    <source>
        <dbReference type="ARBA" id="ARBA00022448"/>
    </source>
</evidence>
<proteinExistence type="predicted"/>
<dbReference type="Pfam" id="PF00005">
    <property type="entry name" value="ABC_tran"/>
    <property type="match status" value="1"/>
</dbReference>
<dbReference type="InterPro" id="IPR003439">
    <property type="entry name" value="ABC_transporter-like_ATP-bd"/>
</dbReference>
<dbReference type="SUPFAM" id="SSF52540">
    <property type="entry name" value="P-loop containing nucleoside triphosphate hydrolases"/>
    <property type="match status" value="1"/>
</dbReference>
<gene>
    <name evidence="5" type="ORF">EOD42_06150</name>
</gene>
<dbReference type="PROSITE" id="PS00211">
    <property type="entry name" value="ABC_TRANSPORTER_1"/>
    <property type="match status" value="1"/>
</dbReference>
<dbReference type="GO" id="GO:0015697">
    <property type="term" value="P:quaternary ammonium group transport"/>
    <property type="evidence" value="ECO:0007669"/>
    <property type="project" value="UniProtKB-ARBA"/>
</dbReference>
<dbReference type="InterPro" id="IPR050093">
    <property type="entry name" value="ABC_SmlMolc_Importer"/>
</dbReference>
<evidence type="ECO:0000259" key="4">
    <source>
        <dbReference type="PROSITE" id="PS50893"/>
    </source>
</evidence>
<dbReference type="EMBL" id="SACL01000002">
    <property type="protein sequence ID" value="RVT97412.1"/>
    <property type="molecule type" value="Genomic_DNA"/>
</dbReference>
<evidence type="ECO:0000313" key="5">
    <source>
        <dbReference type="EMBL" id="RVT97412.1"/>
    </source>
</evidence>
<protein>
    <submittedName>
        <fullName evidence="5">ATP-binding cassette domain-containing protein</fullName>
    </submittedName>
</protein>
<keyword evidence="6" id="KW-1185">Reference proteome</keyword>
<dbReference type="PANTHER" id="PTHR42781">
    <property type="entry name" value="SPERMIDINE/PUTRESCINE IMPORT ATP-BINDING PROTEIN POTA"/>
    <property type="match status" value="1"/>
</dbReference>
<evidence type="ECO:0000313" key="6">
    <source>
        <dbReference type="Proteomes" id="UP000282957"/>
    </source>
</evidence>
<keyword evidence="1" id="KW-0813">Transport</keyword>
<accession>A0A437MIE9</accession>
<organism evidence="5 6">
    <name type="scientific">Rhodovarius crocodyli</name>
    <dbReference type="NCBI Taxonomy" id="1979269"/>
    <lineage>
        <taxon>Bacteria</taxon>
        <taxon>Pseudomonadati</taxon>
        <taxon>Pseudomonadota</taxon>
        <taxon>Alphaproteobacteria</taxon>
        <taxon>Acetobacterales</taxon>
        <taxon>Roseomonadaceae</taxon>
        <taxon>Rhodovarius</taxon>
    </lineage>
</organism>
<dbReference type="Gene3D" id="3.40.50.300">
    <property type="entry name" value="P-loop containing nucleotide triphosphate hydrolases"/>
    <property type="match status" value="1"/>
</dbReference>
<dbReference type="InterPro" id="IPR017871">
    <property type="entry name" value="ABC_transporter-like_CS"/>
</dbReference>
<reference evidence="5 6" key="1">
    <citation type="submission" date="2019-01" db="EMBL/GenBank/DDBJ databases">
        <authorList>
            <person name="Chen W.-M."/>
        </authorList>
    </citation>
    <scope>NUCLEOTIDE SEQUENCE [LARGE SCALE GENOMIC DNA]</scope>
    <source>
        <strain evidence="5 6">CCP-6</strain>
    </source>
</reference>
<keyword evidence="3 5" id="KW-0067">ATP-binding</keyword>
<dbReference type="AlphaFoldDB" id="A0A437MIE9"/>
<dbReference type="InterPro" id="IPR003593">
    <property type="entry name" value="AAA+_ATPase"/>
</dbReference>
<dbReference type="RefSeq" id="WP_127786640.1">
    <property type="nucleotide sequence ID" value="NZ_SACL01000002.1"/>
</dbReference>
<sequence>MSVRIAGVSRRFSGQAALDDVSLEVATGEFAALLGPSGSGKTTLLRVLAGLDFPDDGRIEIAGTDMARVPARERQVGVVFQHYALFRHMSVAENVAFGLKVRPRARRPDSAEINRRVRELLELVQIPELAARFPDQCSGGQRQRIALARALAIEPRLLLLDEPFAALDAVVRKEVRRWVRGLHDRLGITTILVTHDQEEALELADRVAVLERGRLAQFAAPATLLAEPATAFVAGFIGEACAIPARILHGRLDSPIPGLSTPAGWHDGAVRLFLRPHELLAEAGDGPALVRMIHPSLGAATRVVLELDGHTLEATVPPGAAVPERGGRAAIRASGAIAFAEDGMRARLVAGNLPAHASAP</sequence>
<dbReference type="PANTHER" id="PTHR42781:SF4">
    <property type="entry name" value="SPERMIDINE_PUTRESCINE IMPORT ATP-BINDING PROTEIN POTA"/>
    <property type="match status" value="1"/>
</dbReference>
<dbReference type="GO" id="GO:0016887">
    <property type="term" value="F:ATP hydrolysis activity"/>
    <property type="evidence" value="ECO:0007669"/>
    <property type="project" value="InterPro"/>
</dbReference>
<dbReference type="SMART" id="SM00382">
    <property type="entry name" value="AAA"/>
    <property type="match status" value="1"/>
</dbReference>
<dbReference type="PROSITE" id="PS50893">
    <property type="entry name" value="ABC_TRANSPORTER_2"/>
    <property type="match status" value="1"/>
</dbReference>
<dbReference type="FunFam" id="3.40.50.300:FF:000425">
    <property type="entry name" value="Probable ABC transporter, ATP-binding subunit"/>
    <property type="match status" value="1"/>
</dbReference>
<dbReference type="GO" id="GO:0005524">
    <property type="term" value="F:ATP binding"/>
    <property type="evidence" value="ECO:0007669"/>
    <property type="project" value="UniProtKB-KW"/>
</dbReference>